<name>A0ABN9SRQ8_9DINO</name>
<organism evidence="2 3">
    <name type="scientific">Prorocentrum cordatum</name>
    <dbReference type="NCBI Taxonomy" id="2364126"/>
    <lineage>
        <taxon>Eukaryota</taxon>
        <taxon>Sar</taxon>
        <taxon>Alveolata</taxon>
        <taxon>Dinophyceae</taxon>
        <taxon>Prorocentrales</taxon>
        <taxon>Prorocentraceae</taxon>
        <taxon>Prorocentrum</taxon>
    </lineage>
</organism>
<protein>
    <submittedName>
        <fullName evidence="2">Uncharacterized protein</fullName>
    </submittedName>
</protein>
<dbReference type="Proteomes" id="UP001189429">
    <property type="component" value="Unassembled WGS sequence"/>
</dbReference>
<proteinExistence type="predicted"/>
<keyword evidence="1" id="KW-0812">Transmembrane</keyword>
<comment type="caution">
    <text evidence="2">The sequence shown here is derived from an EMBL/GenBank/DDBJ whole genome shotgun (WGS) entry which is preliminary data.</text>
</comment>
<evidence type="ECO:0000313" key="2">
    <source>
        <dbReference type="EMBL" id="CAK0834615.1"/>
    </source>
</evidence>
<dbReference type="EMBL" id="CAUYUJ010012792">
    <property type="protein sequence ID" value="CAK0834615.1"/>
    <property type="molecule type" value="Genomic_DNA"/>
</dbReference>
<feature type="transmembrane region" description="Helical" evidence="1">
    <location>
        <begin position="12"/>
        <end position="37"/>
    </location>
</feature>
<keyword evidence="3" id="KW-1185">Reference proteome</keyword>
<accession>A0ABN9SRQ8</accession>
<evidence type="ECO:0000313" key="3">
    <source>
        <dbReference type="Proteomes" id="UP001189429"/>
    </source>
</evidence>
<gene>
    <name evidence="2" type="ORF">PCOR1329_LOCUS31992</name>
</gene>
<reference evidence="2" key="1">
    <citation type="submission" date="2023-10" db="EMBL/GenBank/DDBJ databases">
        <authorList>
            <person name="Chen Y."/>
            <person name="Shah S."/>
            <person name="Dougan E. K."/>
            <person name="Thang M."/>
            <person name="Chan C."/>
        </authorList>
    </citation>
    <scope>NUCLEOTIDE SEQUENCE [LARGE SCALE GENOMIC DNA]</scope>
</reference>
<keyword evidence="1" id="KW-0472">Membrane</keyword>
<evidence type="ECO:0000256" key="1">
    <source>
        <dbReference type="SAM" id="Phobius"/>
    </source>
</evidence>
<keyword evidence="1" id="KW-1133">Transmembrane helix</keyword>
<sequence>MYSIWPWANRQVIVVWLYMIFIVGSQLFAIAAITLWYPLSVQTERAIVDCGNATSLAPLLARGFRDAATGNECRRAGEIAFWTDLHGRQVAYYSLEMTTPFHRAVLMKGDCMVHILRLVCCAWVFSQIYFQHFVPVQSLIEYHDFSRWFLPLKGTFDQKSRPCLELLLLLFRFFNAQSSQGPGRDPLSACGAVAGICPRRTF</sequence>